<accession>A0AAV4NNB1</accession>
<evidence type="ECO:0000313" key="2">
    <source>
        <dbReference type="Proteomes" id="UP001054945"/>
    </source>
</evidence>
<evidence type="ECO:0000313" key="1">
    <source>
        <dbReference type="EMBL" id="GIX85211.1"/>
    </source>
</evidence>
<dbReference type="AlphaFoldDB" id="A0AAV4NNB1"/>
<protein>
    <submittedName>
        <fullName evidence="1">Uncharacterized protein</fullName>
    </submittedName>
</protein>
<keyword evidence="2" id="KW-1185">Reference proteome</keyword>
<sequence length="171" mass="19725">MSIQEMMSTEKLMGFLQRMAKFCQWGGASRMPTAAFIVASRIADWGAFNPIDRITPVVRELLDGKENNVQNNRLTSKNTYLAQGTPASPRAFKNSLSTMFEFFGSHLTQRQIIYKMRIILTRSLSKETESFIITRKTFGIVLEVFRLHVSDSSEVNFAQYNRQCKFQMKFQ</sequence>
<proteinExistence type="predicted"/>
<gene>
    <name evidence="1" type="ORF">CEXT_561921</name>
</gene>
<comment type="caution">
    <text evidence="1">The sequence shown here is derived from an EMBL/GenBank/DDBJ whole genome shotgun (WGS) entry which is preliminary data.</text>
</comment>
<dbReference type="EMBL" id="BPLR01003489">
    <property type="protein sequence ID" value="GIX85211.1"/>
    <property type="molecule type" value="Genomic_DNA"/>
</dbReference>
<reference evidence="1 2" key="1">
    <citation type="submission" date="2021-06" db="EMBL/GenBank/DDBJ databases">
        <title>Caerostris extrusa draft genome.</title>
        <authorList>
            <person name="Kono N."/>
            <person name="Arakawa K."/>
        </authorList>
    </citation>
    <scope>NUCLEOTIDE SEQUENCE [LARGE SCALE GENOMIC DNA]</scope>
</reference>
<organism evidence="1 2">
    <name type="scientific">Caerostris extrusa</name>
    <name type="common">Bark spider</name>
    <name type="synonym">Caerostris bankana</name>
    <dbReference type="NCBI Taxonomy" id="172846"/>
    <lineage>
        <taxon>Eukaryota</taxon>
        <taxon>Metazoa</taxon>
        <taxon>Ecdysozoa</taxon>
        <taxon>Arthropoda</taxon>
        <taxon>Chelicerata</taxon>
        <taxon>Arachnida</taxon>
        <taxon>Araneae</taxon>
        <taxon>Araneomorphae</taxon>
        <taxon>Entelegynae</taxon>
        <taxon>Araneoidea</taxon>
        <taxon>Araneidae</taxon>
        <taxon>Caerostris</taxon>
    </lineage>
</organism>
<name>A0AAV4NNB1_CAEEX</name>
<dbReference type="Proteomes" id="UP001054945">
    <property type="component" value="Unassembled WGS sequence"/>
</dbReference>